<dbReference type="Gene3D" id="3.30.470.20">
    <property type="entry name" value="ATP-grasp fold, B domain"/>
    <property type="match status" value="1"/>
</dbReference>
<organism evidence="10 11">
    <name type="scientific">Geothrix limicola</name>
    <dbReference type="NCBI Taxonomy" id="2927978"/>
    <lineage>
        <taxon>Bacteria</taxon>
        <taxon>Pseudomonadati</taxon>
        <taxon>Acidobacteriota</taxon>
        <taxon>Holophagae</taxon>
        <taxon>Holophagales</taxon>
        <taxon>Holophagaceae</taxon>
        <taxon>Geothrix</taxon>
    </lineage>
</organism>
<evidence type="ECO:0000256" key="2">
    <source>
        <dbReference type="ARBA" id="ARBA00010190"/>
    </source>
</evidence>
<proteinExistence type="inferred from homology"/>
<evidence type="ECO:0000313" key="10">
    <source>
        <dbReference type="EMBL" id="GLH72905.1"/>
    </source>
</evidence>
<feature type="domain" description="SAICAR synthetase/ADE2 N-terminal" evidence="9">
    <location>
        <begin position="15"/>
        <end position="265"/>
    </location>
</feature>
<dbReference type="PANTHER" id="PTHR43700:SF1">
    <property type="entry name" value="PHOSPHORIBOSYLAMINOIMIDAZOLE-SUCCINOCARBOXAMIDE SYNTHASE"/>
    <property type="match status" value="1"/>
</dbReference>
<evidence type="ECO:0000256" key="1">
    <source>
        <dbReference type="ARBA" id="ARBA00004672"/>
    </source>
</evidence>
<keyword evidence="3 8" id="KW-0436">Ligase</keyword>
<dbReference type="EMBL" id="BSDE01000002">
    <property type="protein sequence ID" value="GLH72905.1"/>
    <property type="molecule type" value="Genomic_DNA"/>
</dbReference>
<dbReference type="Proteomes" id="UP001165069">
    <property type="component" value="Unassembled WGS sequence"/>
</dbReference>
<dbReference type="SUPFAM" id="SSF56104">
    <property type="entry name" value="SAICAR synthase-like"/>
    <property type="match status" value="1"/>
</dbReference>
<evidence type="ECO:0000259" key="9">
    <source>
        <dbReference type="Pfam" id="PF01259"/>
    </source>
</evidence>
<accession>A0ABQ5QFG1</accession>
<dbReference type="NCBIfam" id="NF010568">
    <property type="entry name" value="PRK13961.1"/>
    <property type="match status" value="1"/>
</dbReference>
<keyword evidence="6 8" id="KW-0067">ATP-binding</keyword>
<comment type="similarity">
    <text evidence="2 8">Belongs to the SAICAR synthetase family.</text>
</comment>
<evidence type="ECO:0000256" key="8">
    <source>
        <dbReference type="HAMAP-Rule" id="MF_00137"/>
    </source>
</evidence>
<evidence type="ECO:0000256" key="3">
    <source>
        <dbReference type="ARBA" id="ARBA00022598"/>
    </source>
</evidence>
<dbReference type="Gene3D" id="3.30.200.20">
    <property type="entry name" value="Phosphorylase Kinase, domain 1"/>
    <property type="match status" value="1"/>
</dbReference>
<dbReference type="PANTHER" id="PTHR43700">
    <property type="entry name" value="PHOSPHORIBOSYLAMINOIMIDAZOLE-SUCCINOCARBOXAMIDE SYNTHASE"/>
    <property type="match status" value="1"/>
</dbReference>
<dbReference type="RefSeq" id="WP_285573170.1">
    <property type="nucleotide sequence ID" value="NZ_BSDE01000002.1"/>
</dbReference>
<dbReference type="CDD" id="cd01414">
    <property type="entry name" value="SAICAR_synt_Sc"/>
    <property type="match status" value="1"/>
</dbReference>
<sequence>MGVLLSTDLSFPVFRRGKVRDVYDLGNQLLIVATDRISAFDCVMPEGIPDKGRILTAVAAYWFAATEDLVPNHFRGNLSWPAALEPQREALGERAVIVEKTRPLPVECVVRGYLAGSGWKEYQTSRSVCGVPLPAGLQLADRLPEPIFTPATKEDEGHDENISFERMAEIVGADLAARLRDLSLALYKRGAELAAQRGILLADTKFEFGLSDAGELILIDEALTPDSSRYWLADSWAPGKNPPSLDKQFLRDYLETLDSWNKQAPAPHLPAEIVEGVRARYLDLAGRFGIKV</sequence>
<gene>
    <name evidence="8 10" type="primary">purC</name>
    <name evidence="10" type="ORF">GETHLI_14070</name>
</gene>
<keyword evidence="11" id="KW-1185">Reference proteome</keyword>
<evidence type="ECO:0000256" key="6">
    <source>
        <dbReference type="ARBA" id="ARBA00022840"/>
    </source>
</evidence>
<comment type="pathway">
    <text evidence="1 8">Purine metabolism; IMP biosynthesis via de novo pathway; 5-amino-1-(5-phospho-D-ribosyl)imidazole-4-carboxamide from 5-amino-1-(5-phospho-D-ribosyl)imidazole-4-carboxylate: step 1/2.</text>
</comment>
<dbReference type="InterPro" id="IPR001636">
    <property type="entry name" value="SAICAR_synth"/>
</dbReference>
<protein>
    <recommendedName>
        <fullName evidence="8">Phosphoribosylaminoimidazole-succinocarboxamide synthase</fullName>
        <ecNumber evidence="8">6.3.2.6</ecNumber>
    </recommendedName>
    <alternativeName>
        <fullName evidence="8">SAICAR synthetase</fullName>
    </alternativeName>
</protein>
<comment type="catalytic activity">
    <reaction evidence="7 8">
        <text>5-amino-1-(5-phospho-D-ribosyl)imidazole-4-carboxylate + L-aspartate + ATP = (2S)-2-[5-amino-1-(5-phospho-beta-D-ribosyl)imidazole-4-carboxamido]succinate + ADP + phosphate + 2 H(+)</text>
        <dbReference type="Rhea" id="RHEA:22628"/>
        <dbReference type="ChEBI" id="CHEBI:15378"/>
        <dbReference type="ChEBI" id="CHEBI:29991"/>
        <dbReference type="ChEBI" id="CHEBI:30616"/>
        <dbReference type="ChEBI" id="CHEBI:43474"/>
        <dbReference type="ChEBI" id="CHEBI:58443"/>
        <dbReference type="ChEBI" id="CHEBI:77657"/>
        <dbReference type="ChEBI" id="CHEBI:456216"/>
        <dbReference type="EC" id="6.3.2.6"/>
    </reaction>
</comment>
<name>A0ABQ5QFG1_9BACT</name>
<dbReference type="PROSITE" id="PS01057">
    <property type="entry name" value="SAICAR_SYNTHETASE_1"/>
    <property type="match status" value="1"/>
</dbReference>
<dbReference type="EC" id="6.3.2.6" evidence="8"/>
<comment type="caution">
    <text evidence="10">The sequence shown here is derived from an EMBL/GenBank/DDBJ whole genome shotgun (WGS) entry which is preliminary data.</text>
</comment>
<dbReference type="PROSITE" id="PS01058">
    <property type="entry name" value="SAICAR_SYNTHETASE_2"/>
    <property type="match status" value="1"/>
</dbReference>
<reference evidence="10 11" key="1">
    <citation type="journal article" date="2023" name="Antonie Van Leeuwenhoek">
        <title>Mesoterricola silvestris gen. nov., sp. nov., Mesoterricola sediminis sp. nov., Geothrix oryzae sp. nov., Geothrix edaphica sp. nov., Geothrix rubra sp. nov., and Geothrix limicola sp. nov., six novel members of Acidobacteriota isolated from soils.</title>
        <authorList>
            <person name="Itoh H."/>
            <person name="Sugisawa Y."/>
            <person name="Mise K."/>
            <person name="Xu Z."/>
            <person name="Kuniyasu M."/>
            <person name="Ushijima N."/>
            <person name="Kawano K."/>
            <person name="Kobayashi E."/>
            <person name="Shiratori Y."/>
            <person name="Masuda Y."/>
            <person name="Senoo K."/>
        </authorList>
    </citation>
    <scope>NUCLEOTIDE SEQUENCE [LARGE SCALE GENOMIC DNA]</scope>
    <source>
        <strain evidence="10 11">Red804</strain>
    </source>
</reference>
<dbReference type="NCBIfam" id="TIGR00081">
    <property type="entry name" value="purC"/>
    <property type="match status" value="1"/>
</dbReference>
<dbReference type="InterPro" id="IPR028923">
    <property type="entry name" value="SAICAR_synt/ADE2_N"/>
</dbReference>
<dbReference type="InterPro" id="IPR018236">
    <property type="entry name" value="SAICAR_synthetase_CS"/>
</dbReference>
<evidence type="ECO:0000256" key="5">
    <source>
        <dbReference type="ARBA" id="ARBA00022755"/>
    </source>
</evidence>
<evidence type="ECO:0000256" key="4">
    <source>
        <dbReference type="ARBA" id="ARBA00022741"/>
    </source>
</evidence>
<evidence type="ECO:0000256" key="7">
    <source>
        <dbReference type="ARBA" id="ARBA00048475"/>
    </source>
</evidence>
<evidence type="ECO:0000313" key="11">
    <source>
        <dbReference type="Proteomes" id="UP001165069"/>
    </source>
</evidence>
<keyword evidence="5 8" id="KW-0658">Purine biosynthesis</keyword>
<keyword evidence="4 8" id="KW-0547">Nucleotide-binding</keyword>
<dbReference type="HAMAP" id="MF_00137">
    <property type="entry name" value="SAICAR_synth"/>
    <property type="match status" value="1"/>
</dbReference>
<dbReference type="Pfam" id="PF01259">
    <property type="entry name" value="SAICAR_synt"/>
    <property type="match status" value="1"/>
</dbReference>